<evidence type="ECO:0000256" key="3">
    <source>
        <dbReference type="ARBA" id="ARBA00022679"/>
    </source>
</evidence>
<keyword evidence="5" id="KW-0460">Magnesium</keyword>
<evidence type="ECO:0000256" key="1">
    <source>
        <dbReference type="ARBA" id="ARBA00001946"/>
    </source>
</evidence>
<dbReference type="PANTHER" id="PTHR12001:SF85">
    <property type="entry name" value="SHORT CHAIN ISOPRENYL DIPHOSPHATE SYNTHASE"/>
    <property type="match status" value="1"/>
</dbReference>
<dbReference type="Pfam" id="PF00348">
    <property type="entry name" value="polyprenyl_synt"/>
    <property type="match status" value="1"/>
</dbReference>
<dbReference type="EMBL" id="JAWJYN010000002">
    <property type="protein sequence ID" value="MDZ8162601.1"/>
    <property type="molecule type" value="Genomic_DNA"/>
</dbReference>
<comment type="similarity">
    <text evidence="2 6">Belongs to the FPP/GGPP synthase family.</text>
</comment>
<comment type="caution">
    <text evidence="7">The sequence shown here is derived from an EMBL/GenBank/DDBJ whole genome shotgun (WGS) entry which is preliminary data.</text>
</comment>
<dbReference type="InterPro" id="IPR000092">
    <property type="entry name" value="Polyprenyl_synt"/>
</dbReference>
<evidence type="ECO:0000256" key="5">
    <source>
        <dbReference type="ARBA" id="ARBA00022842"/>
    </source>
</evidence>
<dbReference type="InterPro" id="IPR033749">
    <property type="entry name" value="Polyprenyl_synt_CS"/>
</dbReference>
<protein>
    <submittedName>
        <fullName evidence="7">Polyprenyl synthetase family protein</fullName>
    </submittedName>
</protein>
<sequence>MSTAPDLPQVISQRLDTFVAAQRRDAAAWGDEATLLVDAGAAALRGGKRLRARFCITGWRAVAAAGGGGPTQQIPDAVLDTAAALEVFHAAALVHDDIIDNSDTRRGHPAAHKALESHHTDAGWDGDPSAFGRSGAILLGDLLVAWSDDLLEAGLAPLTPPRAARTRTEYATMRREVTVGQFLDVAEESTWTTQPDDTHAARALRVAELKSARYSILQPLLIGAALAGADETQTAALAAFGTPVGLAFQVRDDVLGVFGDTHQTGKPSGDDLREGKRTVLIAYARDALEPGPRRLMDEMLGDPDLEPDQIAALQRTIIDTGALDRVETLISDWARQADRALSGARLDNASVGQLRDLARAATVRST</sequence>
<evidence type="ECO:0000313" key="7">
    <source>
        <dbReference type="EMBL" id="MDZ8162601.1"/>
    </source>
</evidence>
<evidence type="ECO:0000256" key="6">
    <source>
        <dbReference type="RuleBase" id="RU004466"/>
    </source>
</evidence>
<dbReference type="PROSITE" id="PS00723">
    <property type="entry name" value="POLYPRENYL_SYNTHASE_1"/>
    <property type="match status" value="1"/>
</dbReference>
<evidence type="ECO:0000313" key="8">
    <source>
        <dbReference type="Proteomes" id="UP001291912"/>
    </source>
</evidence>
<proteinExistence type="inferred from homology"/>
<dbReference type="Proteomes" id="UP001291912">
    <property type="component" value="Unassembled WGS sequence"/>
</dbReference>
<gene>
    <name evidence="7" type="ORF">R2Q92_12220</name>
</gene>
<evidence type="ECO:0000256" key="4">
    <source>
        <dbReference type="ARBA" id="ARBA00022723"/>
    </source>
</evidence>
<keyword evidence="3 6" id="KW-0808">Transferase</keyword>
<dbReference type="Gene3D" id="1.10.600.10">
    <property type="entry name" value="Farnesyl Diphosphate Synthase"/>
    <property type="match status" value="1"/>
</dbReference>
<keyword evidence="8" id="KW-1185">Reference proteome</keyword>
<dbReference type="RefSeq" id="WP_194425344.1">
    <property type="nucleotide sequence ID" value="NZ_BAAAPT010000002.1"/>
</dbReference>
<dbReference type="InterPro" id="IPR008949">
    <property type="entry name" value="Isoprenoid_synthase_dom_sf"/>
</dbReference>
<accession>A0ABU5N944</accession>
<name>A0ABU5N944_9MICO</name>
<reference evidence="7 8" key="1">
    <citation type="submission" date="2023-10" db="EMBL/GenBank/DDBJ databases">
        <title>Microbacterium xanthum sp. nov., isolated from seaweed.</title>
        <authorList>
            <person name="Lee S.D."/>
        </authorList>
    </citation>
    <scope>NUCLEOTIDE SEQUENCE [LARGE SCALE GENOMIC DNA]</scope>
    <source>
        <strain evidence="7 8">KCTC 19124</strain>
    </source>
</reference>
<dbReference type="CDD" id="cd00685">
    <property type="entry name" value="Trans_IPPS_HT"/>
    <property type="match status" value="1"/>
</dbReference>
<dbReference type="PANTHER" id="PTHR12001">
    <property type="entry name" value="GERANYLGERANYL PYROPHOSPHATE SYNTHASE"/>
    <property type="match status" value="1"/>
</dbReference>
<dbReference type="SFLD" id="SFLDG01017">
    <property type="entry name" value="Polyprenyl_Transferase_Like"/>
    <property type="match status" value="1"/>
</dbReference>
<comment type="cofactor">
    <cofactor evidence="1">
        <name>Mg(2+)</name>
        <dbReference type="ChEBI" id="CHEBI:18420"/>
    </cofactor>
</comment>
<dbReference type="SUPFAM" id="SSF48576">
    <property type="entry name" value="Terpenoid synthases"/>
    <property type="match status" value="1"/>
</dbReference>
<keyword evidence="4" id="KW-0479">Metal-binding</keyword>
<dbReference type="SFLD" id="SFLDS00005">
    <property type="entry name" value="Isoprenoid_Synthase_Type_I"/>
    <property type="match status" value="1"/>
</dbReference>
<evidence type="ECO:0000256" key="2">
    <source>
        <dbReference type="ARBA" id="ARBA00006706"/>
    </source>
</evidence>
<organism evidence="7 8">
    <name type="scientific">Microbacterium aquimaris</name>
    <dbReference type="NCBI Taxonomy" id="459816"/>
    <lineage>
        <taxon>Bacteria</taxon>
        <taxon>Bacillati</taxon>
        <taxon>Actinomycetota</taxon>
        <taxon>Actinomycetes</taxon>
        <taxon>Micrococcales</taxon>
        <taxon>Microbacteriaceae</taxon>
        <taxon>Microbacterium</taxon>
    </lineage>
</organism>
<dbReference type="PROSITE" id="PS00444">
    <property type="entry name" value="POLYPRENYL_SYNTHASE_2"/>
    <property type="match status" value="1"/>
</dbReference>